<gene>
    <name evidence="1" type="ORF">Cfor_07023</name>
</gene>
<dbReference type="OrthoDB" id="5960226at2759"/>
<evidence type="ECO:0000313" key="1">
    <source>
        <dbReference type="EMBL" id="GFG38713.1"/>
    </source>
</evidence>
<dbReference type="InParanoid" id="A0A6L2Q1D8"/>
<dbReference type="Proteomes" id="UP000502823">
    <property type="component" value="Unassembled WGS sequence"/>
</dbReference>
<accession>A0A6L2Q1D8</accession>
<sequence length="250" mass="28030">MRVKEKGFENQNFEFQEECIEGATPVSCVLEDKARYNAGELHFSTSHCSKWSRFLDGHGQDLGELDNAVACSSVVSQSKIICKTLTNTNMAATEEESEVKKQTLHSHLLNSSKQETAFCDGSNKIFHTDMDSAFLHKNEDICQSGRREKNVAGSKQTENCVLFEEENEQDQLWKREYVGKPSLVVQQGDNTDSLGGNNALVQQPNPTLYELQHGPVHCSSVGICMKLQKHFGPEPILSDSEDELDKILRF</sequence>
<evidence type="ECO:0000313" key="2">
    <source>
        <dbReference type="Proteomes" id="UP000502823"/>
    </source>
</evidence>
<protein>
    <submittedName>
        <fullName evidence="1">Uncharacterized protein</fullName>
    </submittedName>
</protein>
<organism evidence="1 2">
    <name type="scientific">Coptotermes formosanus</name>
    <name type="common">Formosan subterranean termite</name>
    <dbReference type="NCBI Taxonomy" id="36987"/>
    <lineage>
        <taxon>Eukaryota</taxon>
        <taxon>Metazoa</taxon>
        <taxon>Ecdysozoa</taxon>
        <taxon>Arthropoda</taxon>
        <taxon>Hexapoda</taxon>
        <taxon>Insecta</taxon>
        <taxon>Pterygota</taxon>
        <taxon>Neoptera</taxon>
        <taxon>Polyneoptera</taxon>
        <taxon>Dictyoptera</taxon>
        <taxon>Blattodea</taxon>
        <taxon>Blattoidea</taxon>
        <taxon>Termitoidae</taxon>
        <taxon>Rhinotermitidae</taxon>
        <taxon>Coptotermes</taxon>
    </lineage>
</organism>
<name>A0A6L2Q1D8_COPFO</name>
<dbReference type="EMBL" id="BLKM01012995">
    <property type="protein sequence ID" value="GFG38713.1"/>
    <property type="molecule type" value="Genomic_DNA"/>
</dbReference>
<comment type="caution">
    <text evidence="1">The sequence shown here is derived from an EMBL/GenBank/DDBJ whole genome shotgun (WGS) entry which is preliminary data.</text>
</comment>
<dbReference type="AlphaFoldDB" id="A0A6L2Q1D8"/>
<proteinExistence type="predicted"/>
<reference evidence="2" key="1">
    <citation type="submission" date="2020-01" db="EMBL/GenBank/DDBJ databases">
        <title>Draft genome sequence of the Termite Coptotermes fromosanus.</title>
        <authorList>
            <person name="Itakura S."/>
            <person name="Yosikawa Y."/>
            <person name="Umezawa K."/>
        </authorList>
    </citation>
    <scope>NUCLEOTIDE SEQUENCE [LARGE SCALE GENOMIC DNA]</scope>
</reference>
<keyword evidence="2" id="KW-1185">Reference proteome</keyword>